<reference evidence="4 5" key="1">
    <citation type="submission" date="2020-04" db="EMBL/GenBank/DDBJ databases">
        <authorList>
            <person name="Zhang R."/>
            <person name="Schippers A."/>
        </authorList>
    </citation>
    <scope>NUCLEOTIDE SEQUENCE [LARGE SCALE GENOMIC DNA]</scope>
    <source>
        <strain evidence="4 5">DSM 109850</strain>
    </source>
</reference>
<dbReference type="GO" id="GO:0005737">
    <property type="term" value="C:cytoplasm"/>
    <property type="evidence" value="ECO:0007669"/>
    <property type="project" value="TreeGrafter"/>
</dbReference>
<organism evidence="4 5">
    <name type="scientific">Sulfobacillus harzensis</name>
    <dbReference type="NCBI Taxonomy" id="2729629"/>
    <lineage>
        <taxon>Bacteria</taxon>
        <taxon>Bacillati</taxon>
        <taxon>Bacillota</taxon>
        <taxon>Clostridia</taxon>
        <taxon>Eubacteriales</taxon>
        <taxon>Clostridiales Family XVII. Incertae Sedis</taxon>
        <taxon>Sulfobacillus</taxon>
    </lineage>
</organism>
<feature type="domain" description="Thioredoxin" evidence="3">
    <location>
        <begin position="3"/>
        <end position="60"/>
    </location>
</feature>
<proteinExistence type="inferred from homology"/>
<dbReference type="EMBL" id="JABBVZ010000065">
    <property type="protein sequence ID" value="NMP23764.1"/>
    <property type="molecule type" value="Genomic_DNA"/>
</dbReference>
<dbReference type="Proteomes" id="UP000533476">
    <property type="component" value="Unassembled WGS sequence"/>
</dbReference>
<accession>A0A7Y0Q507</accession>
<dbReference type="Gene3D" id="3.40.30.10">
    <property type="entry name" value="Glutaredoxin"/>
    <property type="match status" value="1"/>
</dbReference>
<dbReference type="GO" id="GO:0015035">
    <property type="term" value="F:protein-disulfide reductase activity"/>
    <property type="evidence" value="ECO:0007669"/>
    <property type="project" value="TreeGrafter"/>
</dbReference>
<dbReference type="Pfam" id="PF00085">
    <property type="entry name" value="Thioredoxin"/>
    <property type="match status" value="1"/>
</dbReference>
<dbReference type="SUPFAM" id="SSF52833">
    <property type="entry name" value="Thioredoxin-like"/>
    <property type="match status" value="1"/>
</dbReference>
<dbReference type="InterPro" id="IPR013766">
    <property type="entry name" value="Thioredoxin_domain"/>
</dbReference>
<comment type="caution">
    <text evidence="4">The sequence shown here is derived from an EMBL/GenBank/DDBJ whole genome shotgun (WGS) entry which is preliminary data.</text>
</comment>
<evidence type="ECO:0000256" key="1">
    <source>
        <dbReference type="ARBA" id="ARBA00008987"/>
    </source>
</evidence>
<comment type="similarity">
    <text evidence="1">Belongs to the thioredoxin family.</text>
</comment>
<keyword evidence="2" id="KW-0676">Redox-active center</keyword>
<dbReference type="PANTHER" id="PTHR45663">
    <property type="entry name" value="GEO12009P1"/>
    <property type="match status" value="1"/>
</dbReference>
<evidence type="ECO:0000259" key="3">
    <source>
        <dbReference type="Pfam" id="PF00085"/>
    </source>
</evidence>
<evidence type="ECO:0000313" key="4">
    <source>
        <dbReference type="EMBL" id="NMP23764.1"/>
    </source>
</evidence>
<evidence type="ECO:0000256" key="2">
    <source>
        <dbReference type="ARBA" id="ARBA00023284"/>
    </source>
</evidence>
<dbReference type="PANTHER" id="PTHR45663:SF11">
    <property type="entry name" value="GEO12009P1"/>
    <property type="match status" value="1"/>
</dbReference>
<evidence type="ECO:0000313" key="5">
    <source>
        <dbReference type="Proteomes" id="UP000533476"/>
    </source>
</evidence>
<keyword evidence="5" id="KW-1185">Reference proteome</keyword>
<gene>
    <name evidence="4" type="ORF">HIJ39_15590</name>
</gene>
<name>A0A7Y0Q507_9FIRM</name>
<protein>
    <submittedName>
        <fullName evidence="4">Thioredoxin family protein</fullName>
    </submittedName>
</protein>
<dbReference type="CDD" id="cd02947">
    <property type="entry name" value="TRX_family"/>
    <property type="match status" value="1"/>
</dbReference>
<dbReference type="InterPro" id="IPR036249">
    <property type="entry name" value="Thioredoxin-like_sf"/>
</dbReference>
<sequence>MAAKQPAHVIFFKVDVDENPELARQYDVQAIPAMIKIENGEDKGRLIGYRSESEIQQFING</sequence>
<dbReference type="AlphaFoldDB" id="A0A7Y0Q507"/>